<keyword evidence="3" id="KW-0540">Nuclease</keyword>
<comment type="caution">
    <text evidence="7">The sequence shown here is derived from an EMBL/GenBank/DDBJ whole genome shotgun (WGS) entry which is preliminary data.</text>
</comment>
<dbReference type="InterPro" id="IPR037038">
    <property type="entry name" value="HepT-like_sf"/>
</dbReference>
<dbReference type="Proteomes" id="UP000214588">
    <property type="component" value="Unassembled WGS sequence"/>
</dbReference>
<keyword evidence="5" id="KW-0378">Hydrolase</keyword>
<sequence length="110" mass="12874">MRDYRVYLQDILKCIEKIESYVNNITYEAFSSNNMVQDAVIRNLEIIGEVSKRIPEEVKENASHIEWRKIAGIRDVLIHDYAEVDLEIVWDVIQNKLPILKDGITDLLNN</sequence>
<evidence type="ECO:0000256" key="3">
    <source>
        <dbReference type="ARBA" id="ARBA00022722"/>
    </source>
</evidence>
<keyword evidence="1" id="KW-0597">Phosphoprotein</keyword>
<evidence type="ECO:0000256" key="5">
    <source>
        <dbReference type="ARBA" id="ARBA00022801"/>
    </source>
</evidence>
<keyword evidence="2" id="KW-1277">Toxin-antitoxin system</keyword>
<dbReference type="GO" id="GO:0004540">
    <property type="term" value="F:RNA nuclease activity"/>
    <property type="evidence" value="ECO:0007669"/>
    <property type="project" value="InterPro"/>
</dbReference>
<evidence type="ECO:0000313" key="7">
    <source>
        <dbReference type="EMBL" id="OWZ82714.1"/>
    </source>
</evidence>
<organism evidence="7 8">
    <name type="scientific">Natranaerobius trueperi</name>
    <dbReference type="NCBI Taxonomy" id="759412"/>
    <lineage>
        <taxon>Bacteria</taxon>
        <taxon>Bacillati</taxon>
        <taxon>Bacillota</taxon>
        <taxon>Clostridia</taxon>
        <taxon>Natranaerobiales</taxon>
        <taxon>Natranaerobiaceae</taxon>
        <taxon>Natranaerobius</taxon>
    </lineage>
</organism>
<keyword evidence="8" id="KW-1185">Reference proteome</keyword>
<evidence type="ECO:0000313" key="8">
    <source>
        <dbReference type="Proteomes" id="UP000214588"/>
    </source>
</evidence>
<evidence type="ECO:0000256" key="2">
    <source>
        <dbReference type="ARBA" id="ARBA00022649"/>
    </source>
</evidence>
<gene>
    <name evidence="7" type="ORF">CDO51_12545</name>
</gene>
<dbReference type="GO" id="GO:0016787">
    <property type="term" value="F:hydrolase activity"/>
    <property type="evidence" value="ECO:0007669"/>
    <property type="project" value="UniProtKB-KW"/>
</dbReference>
<protein>
    <recommendedName>
        <fullName evidence="9">DUF86 domain-containing protein</fullName>
    </recommendedName>
</protein>
<proteinExistence type="inferred from homology"/>
<reference evidence="7 8" key="1">
    <citation type="submission" date="2017-06" db="EMBL/GenBank/DDBJ databases">
        <title>Draft Genome Sequence of Natranaerobius trueperi halophilic, alkalithermophilic bacteria from soda lakes.</title>
        <authorList>
            <person name="Zhao B."/>
        </authorList>
    </citation>
    <scope>NUCLEOTIDE SEQUENCE [LARGE SCALE GENOMIC DNA]</scope>
    <source>
        <strain evidence="7 8">DSM 18760</strain>
    </source>
</reference>
<accession>A0A226BWN3</accession>
<evidence type="ECO:0000256" key="4">
    <source>
        <dbReference type="ARBA" id="ARBA00022741"/>
    </source>
</evidence>
<comment type="similarity">
    <text evidence="6">Belongs to the HepT RNase toxin family.</text>
</comment>
<dbReference type="PANTHER" id="PTHR34139:SF1">
    <property type="entry name" value="RNASE MJ1380-RELATED"/>
    <property type="match status" value="1"/>
</dbReference>
<dbReference type="RefSeq" id="WP_089024567.1">
    <property type="nucleotide sequence ID" value="NZ_NIQC01000047.1"/>
</dbReference>
<dbReference type="AlphaFoldDB" id="A0A226BWN3"/>
<dbReference type="EMBL" id="NIQC01000047">
    <property type="protein sequence ID" value="OWZ82714.1"/>
    <property type="molecule type" value="Genomic_DNA"/>
</dbReference>
<evidence type="ECO:0000256" key="6">
    <source>
        <dbReference type="ARBA" id="ARBA00024207"/>
    </source>
</evidence>
<dbReference type="PANTHER" id="PTHR34139">
    <property type="entry name" value="UPF0331 PROTEIN MJ0127"/>
    <property type="match status" value="1"/>
</dbReference>
<dbReference type="OrthoDB" id="9810538at2"/>
<dbReference type="GO" id="GO:0000166">
    <property type="term" value="F:nucleotide binding"/>
    <property type="evidence" value="ECO:0007669"/>
    <property type="project" value="UniProtKB-KW"/>
</dbReference>
<dbReference type="InterPro" id="IPR051813">
    <property type="entry name" value="HepT_RNase_toxin"/>
</dbReference>
<evidence type="ECO:0008006" key="9">
    <source>
        <dbReference type="Google" id="ProtNLM"/>
    </source>
</evidence>
<dbReference type="InterPro" id="IPR008201">
    <property type="entry name" value="HepT-like"/>
</dbReference>
<dbReference type="GO" id="GO:0110001">
    <property type="term" value="C:toxin-antitoxin complex"/>
    <property type="evidence" value="ECO:0007669"/>
    <property type="project" value="InterPro"/>
</dbReference>
<dbReference type="Pfam" id="PF01934">
    <property type="entry name" value="HepT-like"/>
    <property type="match status" value="1"/>
</dbReference>
<evidence type="ECO:0000256" key="1">
    <source>
        <dbReference type="ARBA" id="ARBA00022553"/>
    </source>
</evidence>
<name>A0A226BWN3_9FIRM</name>
<keyword evidence="4" id="KW-0547">Nucleotide-binding</keyword>
<dbReference type="Gene3D" id="1.20.120.580">
    <property type="entry name" value="bsu32300-like"/>
    <property type="match status" value="1"/>
</dbReference>